<feature type="non-terminal residue" evidence="5">
    <location>
        <position position="1"/>
    </location>
</feature>
<dbReference type="PROSITE" id="PS50088">
    <property type="entry name" value="ANK_REPEAT"/>
    <property type="match status" value="3"/>
</dbReference>
<feature type="signal peptide" evidence="4">
    <location>
        <begin position="1"/>
        <end position="33"/>
    </location>
</feature>
<organism evidence="5">
    <name type="scientific">Spongospora subterranea</name>
    <dbReference type="NCBI Taxonomy" id="70186"/>
    <lineage>
        <taxon>Eukaryota</taxon>
        <taxon>Sar</taxon>
        <taxon>Rhizaria</taxon>
        <taxon>Endomyxa</taxon>
        <taxon>Phytomyxea</taxon>
        <taxon>Plasmodiophorida</taxon>
        <taxon>Plasmodiophoridae</taxon>
        <taxon>Spongospora</taxon>
    </lineage>
</organism>
<dbReference type="AlphaFoldDB" id="A0A0H5R1Q4"/>
<keyword evidence="1" id="KW-0677">Repeat</keyword>
<dbReference type="SUPFAM" id="SSF48403">
    <property type="entry name" value="Ankyrin repeat"/>
    <property type="match status" value="1"/>
</dbReference>
<dbReference type="Pfam" id="PF12796">
    <property type="entry name" value="Ank_2"/>
    <property type="match status" value="3"/>
</dbReference>
<dbReference type="Pfam" id="PF00023">
    <property type="entry name" value="Ank"/>
    <property type="match status" value="1"/>
</dbReference>
<name>A0A0H5R1Q4_9EUKA</name>
<dbReference type="EMBL" id="HACM01007439">
    <property type="protein sequence ID" value="CRZ07881.1"/>
    <property type="molecule type" value="Transcribed_RNA"/>
</dbReference>
<keyword evidence="2 3" id="KW-0040">ANK repeat</keyword>
<dbReference type="InterPro" id="IPR036770">
    <property type="entry name" value="Ankyrin_rpt-contain_sf"/>
</dbReference>
<feature type="chain" id="PRO_5005222935" evidence="4">
    <location>
        <begin position="34"/>
        <end position="521"/>
    </location>
</feature>
<evidence type="ECO:0000313" key="5">
    <source>
        <dbReference type="EMBL" id="CRZ07881.1"/>
    </source>
</evidence>
<reference evidence="5" key="1">
    <citation type="submission" date="2015-04" db="EMBL/GenBank/DDBJ databases">
        <title>The genome sequence of the plant pathogenic Rhizarian Plasmodiophora brassicae reveals insights in its biotrophic life cycle and the origin of chitin synthesis.</title>
        <authorList>
            <person name="Schwelm A."/>
            <person name="Fogelqvist J."/>
            <person name="Knaust A."/>
            <person name="Julke S."/>
            <person name="Lilja T."/>
            <person name="Dhandapani V."/>
            <person name="Bonilla-Rosso G."/>
            <person name="Karlsson M."/>
            <person name="Shevchenko A."/>
            <person name="Choi S.R."/>
            <person name="Kim H.G."/>
            <person name="Park J.Y."/>
            <person name="Lim Y.P."/>
            <person name="Ludwig-Muller J."/>
            <person name="Dixelius C."/>
        </authorList>
    </citation>
    <scope>NUCLEOTIDE SEQUENCE</scope>
    <source>
        <tissue evidence="5">Potato root galls</tissue>
    </source>
</reference>
<feature type="repeat" description="ANK" evidence="3">
    <location>
        <begin position="130"/>
        <end position="162"/>
    </location>
</feature>
<protein>
    <submittedName>
        <fullName evidence="5">Uncharacterized protein</fullName>
    </submittedName>
</protein>
<evidence type="ECO:0000256" key="3">
    <source>
        <dbReference type="PROSITE-ProRule" id="PRU00023"/>
    </source>
</evidence>
<dbReference type="PRINTS" id="PR01415">
    <property type="entry name" value="ANKYRIN"/>
</dbReference>
<evidence type="ECO:0000256" key="4">
    <source>
        <dbReference type="SAM" id="SignalP"/>
    </source>
</evidence>
<dbReference type="PANTHER" id="PTHR24198:SF165">
    <property type="entry name" value="ANKYRIN REPEAT-CONTAINING PROTEIN-RELATED"/>
    <property type="match status" value="1"/>
</dbReference>
<proteinExistence type="predicted"/>
<dbReference type="InterPro" id="IPR002110">
    <property type="entry name" value="Ankyrin_rpt"/>
</dbReference>
<sequence>QGCIAILDVPPSTRMSKLLFSGLFFLLIALGSSASIQCQTSQVVEALVEAIIQKKQTAVELARIIDVKSIDASISVNEQILHRYYWSNFGANTDRSYTTTIINLALLYDQTNVAEILIKKGVNLLIKDNRGNTALHIASCVGHKTVVSMILKKSKPQDIDQRNHEGLTALLMAVHYERADVVEELLKNFANPLITDKYGDTALHLAIAQALGAEVISMIIDAVRQQTINLLRQNKITVLCRARDVIREVISEFINLQNRTGKTALMIAVTDMNCIVELLLENGADHMIVDSDGNTALGAASMFARDENFISPLLIAVRKQMINNLRQNVMGGPSVLSGPNLVENDRDRDMIRDSMLEFINCRNHRGRTALHLAFTFQDCPVDTVKNLLKHDADPRIPDNYGKTVLDLAIKKKQHDAITEIVNAVRNMPKLHFLQNGMTPPLYSGSINRSKHHHLPSGIISVIFTDDMIKQWKRSAENALKWAMSTKRDDLVDSLKIICDDITETGQPIDSSKQLPSVVNDC</sequence>
<evidence type="ECO:0000256" key="2">
    <source>
        <dbReference type="ARBA" id="ARBA00023043"/>
    </source>
</evidence>
<dbReference type="PANTHER" id="PTHR24198">
    <property type="entry name" value="ANKYRIN REPEAT AND PROTEIN KINASE DOMAIN-CONTAINING PROTEIN"/>
    <property type="match status" value="1"/>
</dbReference>
<dbReference type="Gene3D" id="1.25.40.20">
    <property type="entry name" value="Ankyrin repeat-containing domain"/>
    <property type="match status" value="3"/>
</dbReference>
<feature type="repeat" description="ANK" evidence="3">
    <location>
        <begin position="365"/>
        <end position="399"/>
    </location>
</feature>
<feature type="repeat" description="ANK" evidence="3">
    <location>
        <begin position="165"/>
        <end position="197"/>
    </location>
</feature>
<evidence type="ECO:0000256" key="1">
    <source>
        <dbReference type="ARBA" id="ARBA00022737"/>
    </source>
</evidence>
<accession>A0A0H5R1Q4</accession>
<dbReference type="SMART" id="SM00248">
    <property type="entry name" value="ANK"/>
    <property type="match status" value="8"/>
</dbReference>
<keyword evidence="4" id="KW-0732">Signal</keyword>